<accession>A0A8J2S9V3</accession>
<dbReference type="Proteomes" id="UP000789595">
    <property type="component" value="Unassembled WGS sequence"/>
</dbReference>
<protein>
    <submittedName>
        <fullName evidence="1">Uncharacterized protein</fullName>
    </submittedName>
</protein>
<dbReference type="EMBL" id="CAKKNE010000002">
    <property type="protein sequence ID" value="CAH0367235.1"/>
    <property type="molecule type" value="Genomic_DNA"/>
</dbReference>
<keyword evidence="2" id="KW-1185">Reference proteome</keyword>
<feature type="non-terminal residue" evidence="1">
    <location>
        <position position="1"/>
    </location>
</feature>
<comment type="caution">
    <text evidence="1">The sequence shown here is derived from an EMBL/GenBank/DDBJ whole genome shotgun (WGS) entry which is preliminary data.</text>
</comment>
<reference evidence="1" key="1">
    <citation type="submission" date="2021-11" db="EMBL/GenBank/DDBJ databases">
        <authorList>
            <consortium name="Genoscope - CEA"/>
            <person name="William W."/>
        </authorList>
    </citation>
    <scope>NUCLEOTIDE SEQUENCE</scope>
</reference>
<evidence type="ECO:0000313" key="1">
    <source>
        <dbReference type="EMBL" id="CAH0367235.1"/>
    </source>
</evidence>
<evidence type="ECO:0000313" key="2">
    <source>
        <dbReference type="Proteomes" id="UP000789595"/>
    </source>
</evidence>
<name>A0A8J2S9V3_9STRA</name>
<sequence length="257" mass="28740">VILQRLGAGQRPRDVPTEHLDVVPVELRRLLVQGVVGVRLVEEVDQPVDDGVDVEDRLPVLAQDVEADVALEVDVRVEDLRVAVDLRRLVRVHGRDREGEVVGRALPEARVRRHDDVEFRQVVRVGKLDLRHVTTVQFRDVLLDADLAGRLALLRARRLRDLAAADAEDAHLLLSISFGRVGHLLVFFRGGRGFLLEAYHGCWAVRWVRGVLFKELRGRAVMRARPSLFKLSTGAAGQAVGCARLRPMLPEKLACDV</sequence>
<organism evidence="1 2">
    <name type="scientific">Pelagomonas calceolata</name>
    <dbReference type="NCBI Taxonomy" id="35677"/>
    <lineage>
        <taxon>Eukaryota</taxon>
        <taxon>Sar</taxon>
        <taxon>Stramenopiles</taxon>
        <taxon>Ochrophyta</taxon>
        <taxon>Pelagophyceae</taxon>
        <taxon>Pelagomonadales</taxon>
        <taxon>Pelagomonadaceae</taxon>
        <taxon>Pelagomonas</taxon>
    </lineage>
</organism>
<gene>
    <name evidence="1" type="ORF">PECAL_2P02490</name>
</gene>
<proteinExistence type="predicted"/>
<dbReference type="AlphaFoldDB" id="A0A8J2S9V3"/>